<accession>A0A9P1GK51</accession>
<evidence type="ECO:0000256" key="5">
    <source>
        <dbReference type="ARBA" id="ARBA00023175"/>
    </source>
</evidence>
<dbReference type="PROSITE" id="PS50067">
    <property type="entry name" value="KINESIN_MOTOR_2"/>
    <property type="match status" value="1"/>
</dbReference>
<organism evidence="10">
    <name type="scientific">Cladocopium goreaui</name>
    <dbReference type="NCBI Taxonomy" id="2562237"/>
    <lineage>
        <taxon>Eukaryota</taxon>
        <taxon>Sar</taxon>
        <taxon>Alveolata</taxon>
        <taxon>Dinophyceae</taxon>
        <taxon>Suessiales</taxon>
        <taxon>Symbiodiniaceae</taxon>
        <taxon>Cladocopium</taxon>
    </lineage>
</organism>
<dbReference type="GO" id="GO:0003777">
    <property type="term" value="F:microtubule motor activity"/>
    <property type="evidence" value="ECO:0007669"/>
    <property type="project" value="InterPro"/>
</dbReference>
<evidence type="ECO:0000256" key="6">
    <source>
        <dbReference type="ARBA" id="ARBA00034488"/>
    </source>
</evidence>
<dbReference type="GO" id="GO:0008017">
    <property type="term" value="F:microtubule binding"/>
    <property type="evidence" value="ECO:0007669"/>
    <property type="project" value="InterPro"/>
</dbReference>
<dbReference type="InterPro" id="IPR027417">
    <property type="entry name" value="P-loop_NTPase"/>
</dbReference>
<evidence type="ECO:0000256" key="8">
    <source>
        <dbReference type="SAM" id="MobiDB-lite"/>
    </source>
</evidence>
<dbReference type="SUPFAM" id="SSF52540">
    <property type="entry name" value="P-loop containing nucleoside triphosphate hydrolases"/>
    <property type="match status" value="1"/>
</dbReference>
<keyword evidence="5 7" id="KW-0505">Motor protein</keyword>
<keyword evidence="12" id="KW-1185">Reference proteome</keyword>
<gene>
    <name evidence="10" type="ORF">C1SCF055_LOCUS40760</name>
</gene>
<dbReference type="EMBL" id="CAMXCT010006560">
    <property type="protein sequence ID" value="CAI4015973.1"/>
    <property type="molecule type" value="Genomic_DNA"/>
</dbReference>
<evidence type="ECO:0000256" key="4">
    <source>
        <dbReference type="ARBA" id="ARBA00023054"/>
    </source>
</evidence>
<comment type="caution">
    <text evidence="10">The sequence shown here is derived from an EMBL/GenBank/DDBJ whole genome shotgun (WGS) entry which is preliminary data.</text>
</comment>
<dbReference type="PANTHER" id="PTHR37739">
    <property type="entry name" value="KINESIN-LIKE PROTEIN KIN-12D"/>
    <property type="match status" value="1"/>
</dbReference>
<evidence type="ECO:0000313" key="12">
    <source>
        <dbReference type="Proteomes" id="UP001152797"/>
    </source>
</evidence>
<keyword evidence="1" id="KW-0493">Microtubule</keyword>
<keyword evidence="2 7" id="KW-0547">Nucleotide-binding</keyword>
<dbReference type="InterPro" id="IPR001752">
    <property type="entry name" value="Kinesin_motor_dom"/>
</dbReference>
<dbReference type="AlphaFoldDB" id="A0A9P1GK51"/>
<dbReference type="OrthoDB" id="440247at2759"/>
<dbReference type="Proteomes" id="UP001152797">
    <property type="component" value="Unassembled WGS sequence"/>
</dbReference>
<reference evidence="11 12" key="2">
    <citation type="submission" date="2024-05" db="EMBL/GenBank/DDBJ databases">
        <authorList>
            <person name="Chen Y."/>
            <person name="Shah S."/>
            <person name="Dougan E. K."/>
            <person name="Thang M."/>
            <person name="Chan C."/>
        </authorList>
    </citation>
    <scope>NUCLEOTIDE SEQUENCE [LARGE SCALE GENOMIC DNA]</scope>
</reference>
<feature type="compositionally biased region" description="Basic and acidic residues" evidence="8">
    <location>
        <begin position="18"/>
        <end position="27"/>
    </location>
</feature>
<dbReference type="EMBL" id="CAMXCT030006560">
    <property type="protein sequence ID" value="CAL4803285.1"/>
    <property type="molecule type" value="Genomic_DNA"/>
</dbReference>
<dbReference type="InterPro" id="IPR044986">
    <property type="entry name" value="KIF15/KIN-12"/>
</dbReference>
<keyword evidence="3 7" id="KW-0067">ATP-binding</keyword>
<reference evidence="10" key="1">
    <citation type="submission" date="2022-10" db="EMBL/GenBank/DDBJ databases">
        <authorList>
            <person name="Chen Y."/>
            <person name="Dougan E. K."/>
            <person name="Chan C."/>
            <person name="Rhodes N."/>
            <person name="Thang M."/>
        </authorList>
    </citation>
    <scope>NUCLEOTIDE SEQUENCE</scope>
</reference>
<evidence type="ECO:0000313" key="11">
    <source>
        <dbReference type="EMBL" id="CAL4803285.1"/>
    </source>
</evidence>
<sequence>MASRMDSGLEGSMQSLPTKEETHDDGESVRVYLRVRPATERELAIASPQVIFVDGPSVVVKSDPPRSFTFDGVLGETSTQQEVFESVGRAVGSSCLAGYNGSVYVYGQTGAGKTHTMCGPINSVQSMQFDERRGILCRMLDFIFAEVARRGADGSSSEHRCRCSFLEIYKEQITDLLEPQNANLQVREDLTRGVYVERLSEVAVSSLAEAFQVPSRNR</sequence>
<evidence type="ECO:0000259" key="9">
    <source>
        <dbReference type="PROSITE" id="PS50067"/>
    </source>
</evidence>
<dbReference type="Gene3D" id="3.40.850.10">
    <property type="entry name" value="Kinesin motor domain"/>
    <property type="match status" value="1"/>
</dbReference>
<dbReference type="PRINTS" id="PR00380">
    <property type="entry name" value="KINESINHEAVY"/>
</dbReference>
<dbReference type="InterPro" id="IPR036961">
    <property type="entry name" value="Kinesin_motor_dom_sf"/>
</dbReference>
<dbReference type="EMBL" id="CAMXCT020006560">
    <property type="protein sequence ID" value="CAL1169348.1"/>
    <property type="molecule type" value="Genomic_DNA"/>
</dbReference>
<dbReference type="GO" id="GO:0007018">
    <property type="term" value="P:microtubule-based movement"/>
    <property type="evidence" value="ECO:0007669"/>
    <property type="project" value="InterPro"/>
</dbReference>
<dbReference type="SMART" id="SM00129">
    <property type="entry name" value="KISc"/>
    <property type="match status" value="1"/>
</dbReference>
<name>A0A9P1GK51_9DINO</name>
<evidence type="ECO:0000256" key="2">
    <source>
        <dbReference type="ARBA" id="ARBA00022741"/>
    </source>
</evidence>
<evidence type="ECO:0000313" key="10">
    <source>
        <dbReference type="EMBL" id="CAI4015973.1"/>
    </source>
</evidence>
<evidence type="ECO:0000256" key="3">
    <source>
        <dbReference type="ARBA" id="ARBA00022840"/>
    </source>
</evidence>
<evidence type="ECO:0000256" key="7">
    <source>
        <dbReference type="PROSITE-ProRule" id="PRU00283"/>
    </source>
</evidence>
<feature type="binding site" evidence="7">
    <location>
        <begin position="107"/>
        <end position="114"/>
    </location>
    <ligand>
        <name>ATP</name>
        <dbReference type="ChEBI" id="CHEBI:30616"/>
    </ligand>
</feature>
<feature type="region of interest" description="Disordered" evidence="8">
    <location>
        <begin position="1"/>
        <end position="27"/>
    </location>
</feature>
<dbReference type="PANTHER" id="PTHR37739:SF8">
    <property type="entry name" value="KINESIN-LIKE PROTEIN KIN-12D"/>
    <property type="match status" value="1"/>
</dbReference>
<protein>
    <submittedName>
        <fullName evidence="11">Kinesin-like protein</fullName>
    </submittedName>
</protein>
<feature type="domain" description="Kinesin motor" evidence="9">
    <location>
        <begin position="28"/>
        <end position="218"/>
    </location>
</feature>
<proteinExistence type="inferred from homology"/>
<keyword evidence="4" id="KW-0175">Coiled coil</keyword>
<dbReference type="GO" id="GO:0005874">
    <property type="term" value="C:microtubule"/>
    <property type="evidence" value="ECO:0007669"/>
    <property type="project" value="UniProtKB-KW"/>
</dbReference>
<dbReference type="GO" id="GO:0005524">
    <property type="term" value="F:ATP binding"/>
    <property type="evidence" value="ECO:0007669"/>
    <property type="project" value="UniProtKB-UniRule"/>
</dbReference>
<evidence type="ECO:0000256" key="1">
    <source>
        <dbReference type="ARBA" id="ARBA00022701"/>
    </source>
</evidence>
<dbReference type="Pfam" id="PF00225">
    <property type="entry name" value="Kinesin"/>
    <property type="match status" value="1"/>
</dbReference>
<comment type="similarity">
    <text evidence="6">Belongs to the TRAFAC class myosin-kinesin ATPase superfamily. Kinesin family. KIN-12 subfamily.</text>
</comment>